<protein>
    <recommendedName>
        <fullName evidence="2">Spt20-like SEP domain-containing protein</fullName>
    </recommendedName>
</protein>
<evidence type="ECO:0000259" key="2">
    <source>
        <dbReference type="Pfam" id="PF12090"/>
    </source>
</evidence>
<dbReference type="PANTHER" id="PTHR13526">
    <property type="entry name" value="TRANSCRIPTION FACTOR SPT20 HOMOLOG"/>
    <property type="match status" value="1"/>
</dbReference>
<gene>
    <name evidence="3" type="primary">ORF82928</name>
</gene>
<accession>A0A0B6ZW20</accession>
<dbReference type="GO" id="GO:0006357">
    <property type="term" value="P:regulation of transcription by RNA polymerase II"/>
    <property type="evidence" value="ECO:0007669"/>
    <property type="project" value="TreeGrafter"/>
</dbReference>
<dbReference type="GO" id="GO:0000124">
    <property type="term" value="C:SAGA complex"/>
    <property type="evidence" value="ECO:0007669"/>
    <property type="project" value="InterPro"/>
</dbReference>
<name>A0A0B6ZW20_9EUPU</name>
<dbReference type="EMBL" id="HACG01025682">
    <property type="protein sequence ID" value="CEK72547.1"/>
    <property type="molecule type" value="Transcribed_RNA"/>
</dbReference>
<reference evidence="3" key="1">
    <citation type="submission" date="2014-12" db="EMBL/GenBank/DDBJ databases">
        <title>Insight into the proteome of Arion vulgaris.</title>
        <authorList>
            <person name="Aradska J."/>
            <person name="Bulat T."/>
            <person name="Smidak R."/>
            <person name="Sarate P."/>
            <person name="Gangsoo J."/>
            <person name="Sialana F."/>
            <person name="Bilban M."/>
            <person name="Lubec G."/>
        </authorList>
    </citation>
    <scope>NUCLEOTIDE SEQUENCE</scope>
    <source>
        <tissue evidence="3">Skin</tissue>
    </source>
</reference>
<dbReference type="PANTHER" id="PTHR13526:SF8">
    <property type="entry name" value="TRANSCRIPTION FACTOR SPT20 HOMOLOG"/>
    <property type="match status" value="1"/>
</dbReference>
<organism evidence="3">
    <name type="scientific">Arion vulgaris</name>
    <dbReference type="NCBI Taxonomy" id="1028688"/>
    <lineage>
        <taxon>Eukaryota</taxon>
        <taxon>Metazoa</taxon>
        <taxon>Spiralia</taxon>
        <taxon>Lophotrochozoa</taxon>
        <taxon>Mollusca</taxon>
        <taxon>Gastropoda</taxon>
        <taxon>Heterobranchia</taxon>
        <taxon>Euthyneura</taxon>
        <taxon>Panpulmonata</taxon>
        <taxon>Eupulmonata</taxon>
        <taxon>Stylommatophora</taxon>
        <taxon>Helicina</taxon>
        <taxon>Arionoidea</taxon>
        <taxon>Arionidae</taxon>
        <taxon>Arion</taxon>
    </lineage>
</organism>
<dbReference type="InterPro" id="IPR046468">
    <property type="entry name" value="Spt20-like_SEP"/>
</dbReference>
<feature type="domain" description="Spt20-like SEP" evidence="2">
    <location>
        <begin position="84"/>
        <end position="161"/>
    </location>
</feature>
<dbReference type="Pfam" id="PF12090">
    <property type="entry name" value="Spt20_SEP"/>
    <property type="match status" value="1"/>
</dbReference>
<dbReference type="GO" id="GO:0003712">
    <property type="term" value="F:transcription coregulator activity"/>
    <property type="evidence" value="ECO:0007669"/>
    <property type="project" value="InterPro"/>
</dbReference>
<comment type="similarity">
    <text evidence="1">Belongs to the SPT20 family.</text>
</comment>
<dbReference type="AlphaFoldDB" id="A0A0B6ZW20"/>
<proteinExistence type="inferred from homology"/>
<dbReference type="InterPro" id="IPR021950">
    <property type="entry name" value="Spt20"/>
</dbReference>
<evidence type="ECO:0000313" key="3">
    <source>
        <dbReference type="EMBL" id="CEK72547.1"/>
    </source>
</evidence>
<sequence>MDMPTFPDIEAAVAYAEYVLAYSDKSPATFMKSSTGSSNKNKSIHQKLIDLYIEETMKEPENKDLIYASNLLAKLAKRERLNCMVLSLYPDNEGYSIMLRSRSGVESETMKLPYEESEILDYVDAAQLPPFLLDLLEKAQMNIFYSGCVVVEIRDYRRSATGSYDTQYVLLRPSPQVTECSHFLGDAVCI</sequence>
<evidence type="ECO:0000256" key="1">
    <source>
        <dbReference type="ARBA" id="ARBA00009112"/>
    </source>
</evidence>